<keyword evidence="3" id="KW-0067">ATP-binding</keyword>
<dbReference type="Proteomes" id="UP001589813">
    <property type="component" value="Unassembled WGS sequence"/>
</dbReference>
<keyword evidence="6" id="KW-1185">Reference proteome</keyword>
<reference evidence="5 6" key="1">
    <citation type="submission" date="2024-09" db="EMBL/GenBank/DDBJ databases">
        <authorList>
            <person name="Sun Q."/>
            <person name="Mori K."/>
        </authorList>
    </citation>
    <scope>NUCLEOTIDE SEQUENCE [LARGE SCALE GENOMIC DNA]</scope>
    <source>
        <strain evidence="5 6">KCTC 23315</strain>
    </source>
</reference>
<evidence type="ECO:0000256" key="2">
    <source>
        <dbReference type="ARBA" id="ARBA00022741"/>
    </source>
</evidence>
<evidence type="ECO:0000313" key="5">
    <source>
        <dbReference type="EMBL" id="MFC0050127.1"/>
    </source>
</evidence>
<keyword evidence="2" id="KW-0547">Nucleotide-binding</keyword>
<accession>A0ABV6BH55</accession>
<sequence>MSLLESVLSRDFNVSTADLDKARSFQAKYHGTLEGILVSMGSLSSEMLPAVYSRVLGLPVLQEQDVSDWLPSPEWGEQFQLNALLVCGWVPFSVSDEHVVFATTNPLAKDALEILSDLKNDFTVVVCSTEHFNQLKLKVEQLSVPEGVSGLTSVEEARLRELASEAPTVNLLNALVNRAIRMRASDMHVEPSALGARIRFRIDGVLQEVESIPQRLVLPLVTRLKILSEMDIAERRRPQDGKIEMRVAGSDLDIRVSALPLNDGESVVMRFLRKDAIQYDMAALGISEDVQQQILQDIQTTSGVILLTGPTGSGKTTSLYTFLHRLNQPGVKIITLEDPVEYQLPGINQVQVQSDIGFDFAAGLRSIVRQDPDIIMLGEIRDKETARIAMQSALTGHLVFSTVHTNDAASAYTRLLDLGVEEFLLNAALVSIVAQRLVRHLCLHCAEPMAEGMQNEIRQRYELQGIADRFNGSRLQLKNAKGCDHCNGTGYRGRIAIIEYLRCDEAIRQLPKNENFLSEAKQLNQARGGRDLLQDGLLKVILGQTTIEEVLRVAG</sequence>
<evidence type="ECO:0000259" key="4">
    <source>
        <dbReference type="PROSITE" id="PS00662"/>
    </source>
</evidence>
<gene>
    <name evidence="5" type="ORF">ACFFJP_17640</name>
</gene>
<proteinExistence type="inferred from homology"/>
<dbReference type="InterPro" id="IPR027417">
    <property type="entry name" value="P-loop_NTPase"/>
</dbReference>
<dbReference type="Gene3D" id="3.30.450.90">
    <property type="match status" value="1"/>
</dbReference>
<dbReference type="CDD" id="cd01129">
    <property type="entry name" value="PulE-GspE-like"/>
    <property type="match status" value="1"/>
</dbReference>
<dbReference type="SMART" id="SM00382">
    <property type="entry name" value="AAA"/>
    <property type="match status" value="1"/>
</dbReference>
<dbReference type="SUPFAM" id="SSF52540">
    <property type="entry name" value="P-loop containing nucleoside triphosphate hydrolases"/>
    <property type="match status" value="1"/>
</dbReference>
<evidence type="ECO:0000313" key="6">
    <source>
        <dbReference type="Proteomes" id="UP001589813"/>
    </source>
</evidence>
<dbReference type="Pfam" id="PF00437">
    <property type="entry name" value="T2SSE"/>
    <property type="match status" value="1"/>
</dbReference>
<evidence type="ECO:0000256" key="3">
    <source>
        <dbReference type="ARBA" id="ARBA00022840"/>
    </source>
</evidence>
<name>A0ABV6BH55_9GAMM</name>
<evidence type="ECO:0000256" key="1">
    <source>
        <dbReference type="ARBA" id="ARBA00006611"/>
    </source>
</evidence>
<dbReference type="InterPro" id="IPR037257">
    <property type="entry name" value="T2SS_E_N_sf"/>
</dbReference>
<dbReference type="InterPro" id="IPR003593">
    <property type="entry name" value="AAA+_ATPase"/>
</dbReference>
<dbReference type="SUPFAM" id="SSF160246">
    <property type="entry name" value="EspE N-terminal domain-like"/>
    <property type="match status" value="1"/>
</dbReference>
<comment type="caution">
    <text evidence="5">The sequence shown here is derived from an EMBL/GenBank/DDBJ whole genome shotgun (WGS) entry which is preliminary data.</text>
</comment>
<dbReference type="EMBL" id="JBHLXP010000005">
    <property type="protein sequence ID" value="MFC0050127.1"/>
    <property type="molecule type" value="Genomic_DNA"/>
</dbReference>
<dbReference type="Gene3D" id="3.40.50.300">
    <property type="entry name" value="P-loop containing nucleotide triphosphate hydrolases"/>
    <property type="match status" value="1"/>
</dbReference>
<protein>
    <submittedName>
        <fullName evidence="5">GspE/PulE family protein</fullName>
    </submittedName>
</protein>
<dbReference type="PROSITE" id="PS00662">
    <property type="entry name" value="T2SP_E"/>
    <property type="match status" value="1"/>
</dbReference>
<dbReference type="InterPro" id="IPR001482">
    <property type="entry name" value="T2SS/T4SS_dom"/>
</dbReference>
<feature type="domain" description="Bacterial type II secretion system protein E" evidence="4">
    <location>
        <begin position="368"/>
        <end position="382"/>
    </location>
</feature>
<dbReference type="RefSeq" id="WP_377247324.1">
    <property type="nucleotide sequence ID" value="NZ_JBHLXP010000005.1"/>
</dbReference>
<dbReference type="PANTHER" id="PTHR30258">
    <property type="entry name" value="TYPE II SECRETION SYSTEM PROTEIN GSPE-RELATED"/>
    <property type="match status" value="1"/>
</dbReference>
<organism evidence="5 6">
    <name type="scientific">Rheinheimera tilapiae</name>
    <dbReference type="NCBI Taxonomy" id="875043"/>
    <lineage>
        <taxon>Bacteria</taxon>
        <taxon>Pseudomonadati</taxon>
        <taxon>Pseudomonadota</taxon>
        <taxon>Gammaproteobacteria</taxon>
        <taxon>Chromatiales</taxon>
        <taxon>Chromatiaceae</taxon>
        <taxon>Rheinheimera</taxon>
    </lineage>
</organism>
<dbReference type="PANTHER" id="PTHR30258:SF2">
    <property type="entry name" value="COMG OPERON PROTEIN 1"/>
    <property type="match status" value="1"/>
</dbReference>
<comment type="similarity">
    <text evidence="1">Belongs to the GSP E family.</text>
</comment>